<evidence type="ECO:0000313" key="3">
    <source>
        <dbReference type="Proteomes" id="UP000030170"/>
    </source>
</evidence>
<organism evidence="2 3">
    <name type="scientific">Neosynechococcus sphagnicola sy1</name>
    <dbReference type="NCBI Taxonomy" id="1497020"/>
    <lineage>
        <taxon>Bacteria</taxon>
        <taxon>Bacillati</taxon>
        <taxon>Cyanobacteriota</taxon>
        <taxon>Cyanophyceae</taxon>
        <taxon>Neosynechococcales</taxon>
        <taxon>Neosynechococcaceae</taxon>
        <taxon>Neosynechococcus</taxon>
    </lineage>
</organism>
<feature type="transmembrane region" description="Helical" evidence="1">
    <location>
        <begin position="90"/>
        <end position="108"/>
    </location>
</feature>
<keyword evidence="3" id="KW-1185">Reference proteome</keyword>
<evidence type="ECO:0000313" key="2">
    <source>
        <dbReference type="EMBL" id="KGF72407.1"/>
    </source>
</evidence>
<comment type="caution">
    <text evidence="2">The sequence shown here is derived from an EMBL/GenBank/DDBJ whole genome shotgun (WGS) entry which is preliminary data.</text>
</comment>
<accession>A0A098TKN0</accession>
<reference evidence="2 3" key="1">
    <citation type="journal article" date="2014" name="Mol. Ecol.">
        <title>Evolution of Synechococcus.</title>
        <authorList>
            <person name="Dvorak P."/>
            <person name="Casamatta D."/>
            <person name="Hasler P."/>
            <person name="Poulickova A."/>
            <person name="Ondrej V."/>
            <person name="Sanges R."/>
        </authorList>
    </citation>
    <scope>NUCLEOTIDE SEQUENCE [LARGE SCALE GENOMIC DNA]</scope>
    <source>
        <strain evidence="2 3">CAUP A 1101</strain>
    </source>
</reference>
<dbReference type="RefSeq" id="WP_036533666.1">
    <property type="nucleotide sequence ID" value="NZ_JJML01000026.1"/>
</dbReference>
<dbReference type="AlphaFoldDB" id="A0A098TKN0"/>
<evidence type="ECO:0000256" key="1">
    <source>
        <dbReference type="SAM" id="Phobius"/>
    </source>
</evidence>
<dbReference type="EMBL" id="JJML01000026">
    <property type="protein sequence ID" value="KGF72407.1"/>
    <property type="molecule type" value="Genomic_DNA"/>
</dbReference>
<name>A0A098TKN0_9CYAN</name>
<feature type="transmembrane region" description="Helical" evidence="1">
    <location>
        <begin position="6"/>
        <end position="26"/>
    </location>
</feature>
<keyword evidence="1" id="KW-1133">Transmembrane helix</keyword>
<proteinExistence type="predicted"/>
<keyword evidence="1" id="KW-0472">Membrane</keyword>
<sequence length="339" mass="39612">MESIQIGLLLSIISGVCTAFWTVLIWREKEQKEEERERDKNAALYVNPFILAAEELQSSLYRYLSGKQTKTLENKDSECYAGFSSEALEILYVIVIYFGWSLIIYRYGPYTRDKRVIELARKISETFANSDEFSSEEAFYFSFSEQRALGLRFVEGLSPTSFIEESKSIFTGFESVSLYHFEEEIKSSRNQLSAFYINIRDALHSIDNYNVIEDLIERRRLVLIQNFLVDLLNYLEEKEGFSVSIKARQKSEVYVKRLLNSRKSEDDYRIMHHTPGRIRLWISNLYHRESYAMQLQSLLESLANVEAVKMNLPAASIIIKYNPVIPKSKFEQQIVEVIH</sequence>
<dbReference type="Proteomes" id="UP000030170">
    <property type="component" value="Unassembled WGS sequence"/>
</dbReference>
<dbReference type="Pfam" id="PF19991">
    <property type="entry name" value="HMA_2"/>
    <property type="match status" value="1"/>
</dbReference>
<keyword evidence="1" id="KW-0812">Transmembrane</keyword>
<protein>
    <submittedName>
        <fullName evidence="2">Uncharacterized protein</fullName>
    </submittedName>
</protein>
<dbReference type="STRING" id="1497020.DO97_08405"/>
<dbReference type="OrthoDB" id="479859at2"/>
<gene>
    <name evidence="2" type="ORF">DO97_08405</name>
</gene>